<name>Q5ZZ66_LEGPH</name>
<dbReference type="AlphaFoldDB" id="Q5ZZ66"/>
<dbReference type="OrthoDB" id="6388604at2"/>
<feature type="coiled-coil region" evidence="1">
    <location>
        <begin position="34"/>
        <end position="65"/>
    </location>
</feature>
<evidence type="ECO:0000256" key="1">
    <source>
        <dbReference type="SAM" id="Coils"/>
    </source>
</evidence>
<evidence type="ECO:0000313" key="3">
    <source>
        <dbReference type="Proteomes" id="UP000000609"/>
    </source>
</evidence>
<gene>
    <name evidence="2" type="primary">ccrB</name>
    <name evidence="2" type="ordered locus">lpg0145</name>
</gene>
<dbReference type="PATRIC" id="fig|272624.6.peg.153"/>
<protein>
    <submittedName>
        <fullName evidence="2">Site specific recombinase</fullName>
    </submittedName>
</protein>
<reference evidence="2 3" key="1">
    <citation type="journal article" date="2004" name="Science">
        <title>The genomic sequence of the accidental pathogen Legionella pneumophila.</title>
        <authorList>
            <person name="Chien M."/>
            <person name="Morozova I."/>
            <person name="Shi S."/>
            <person name="Sheng H."/>
            <person name="Chen J."/>
            <person name="Gomez S.M."/>
            <person name="Asamani G."/>
            <person name="Hill K."/>
            <person name="Nuara J."/>
            <person name="Feder M."/>
            <person name="Rineer J."/>
            <person name="Greenberg J.J."/>
            <person name="Steshenko V."/>
            <person name="Park S.H."/>
            <person name="Zhao B."/>
            <person name="Teplitskaya E."/>
            <person name="Edwards J.R."/>
            <person name="Pampou S."/>
            <person name="Georghiou A."/>
            <person name="Chou I.C."/>
            <person name="Iannuccilli W."/>
            <person name="Ulz M.E."/>
            <person name="Kim D.H."/>
            <person name="Geringer-Sameth A."/>
            <person name="Goldsberry C."/>
            <person name="Morozov P."/>
            <person name="Fischer S.G."/>
            <person name="Segal G."/>
            <person name="Qu X."/>
            <person name="Rzhetsky A."/>
            <person name="Zhang P."/>
            <person name="Cayanis E."/>
            <person name="De Jong P.J."/>
            <person name="Ju J."/>
            <person name="Kalachikov S."/>
            <person name="Shuman H.A."/>
            <person name="Russo J.J."/>
        </authorList>
    </citation>
    <scope>NUCLEOTIDE SEQUENCE [LARGE SCALE GENOMIC DNA]</scope>
    <source>
        <strain evidence="3">Philadelphia 1 / ATCC 33152 / DSM 7513</strain>
    </source>
</reference>
<dbReference type="PaxDb" id="272624-lpg0145"/>
<dbReference type="STRING" id="272624.lpg0145"/>
<sequence length="120" mass="14142">MEQRNINLYTLQQELLKIEKQINASTSRFIETTSQVIQRALEKKIEELEEQKLQILQSIELHSNNKIDFETALMAVLSFMENPYKTWVNGDLKQKKLVQRLVFIKALPQQRGHFNQVSIN</sequence>
<dbReference type="Proteomes" id="UP000000609">
    <property type="component" value="Chromosome"/>
</dbReference>
<keyword evidence="3" id="KW-1185">Reference proteome</keyword>
<evidence type="ECO:0000313" key="2">
    <source>
        <dbReference type="EMBL" id="AAU26252.1"/>
    </source>
</evidence>
<keyword evidence="1" id="KW-0175">Coiled coil</keyword>
<dbReference type="eggNOG" id="COG1961">
    <property type="taxonomic scope" value="Bacteria"/>
</dbReference>
<accession>Q5ZZ66</accession>
<dbReference type="HOGENOM" id="CLU_2046759_0_0_6"/>
<proteinExistence type="predicted"/>
<dbReference type="KEGG" id="lpn:lpg0145"/>
<organism evidence="2 3">
    <name type="scientific">Legionella pneumophila subsp. pneumophila (strain Philadelphia 1 / ATCC 33152 / DSM 7513)</name>
    <dbReference type="NCBI Taxonomy" id="272624"/>
    <lineage>
        <taxon>Bacteria</taxon>
        <taxon>Pseudomonadati</taxon>
        <taxon>Pseudomonadota</taxon>
        <taxon>Gammaproteobacteria</taxon>
        <taxon>Legionellales</taxon>
        <taxon>Legionellaceae</taxon>
        <taxon>Legionella</taxon>
    </lineage>
</organism>
<dbReference type="EMBL" id="AE017354">
    <property type="protein sequence ID" value="AAU26252.1"/>
    <property type="molecule type" value="Genomic_DNA"/>
</dbReference>